<dbReference type="Pfam" id="PF07627">
    <property type="entry name" value="PSCyt3"/>
    <property type="match status" value="1"/>
</dbReference>
<dbReference type="Pfam" id="PF07691">
    <property type="entry name" value="PA14"/>
    <property type="match status" value="1"/>
</dbReference>
<feature type="domain" description="Cytochrome c" evidence="6">
    <location>
        <begin position="20"/>
        <end position="130"/>
    </location>
</feature>
<organism evidence="8 9">
    <name type="scientific">Luteolibacter rhizosphaerae</name>
    <dbReference type="NCBI Taxonomy" id="2989719"/>
    <lineage>
        <taxon>Bacteria</taxon>
        <taxon>Pseudomonadati</taxon>
        <taxon>Verrucomicrobiota</taxon>
        <taxon>Verrucomicrobiia</taxon>
        <taxon>Verrucomicrobiales</taxon>
        <taxon>Verrucomicrobiaceae</taxon>
        <taxon>Luteolibacter</taxon>
    </lineage>
</organism>
<keyword evidence="1 4" id="KW-0349">Heme</keyword>
<evidence type="ECO:0000313" key="9">
    <source>
        <dbReference type="Proteomes" id="UP001165653"/>
    </source>
</evidence>
<keyword evidence="5" id="KW-0732">Signal</keyword>
<dbReference type="PROSITE" id="PS51007">
    <property type="entry name" value="CYTC"/>
    <property type="match status" value="1"/>
</dbReference>
<evidence type="ECO:0000256" key="1">
    <source>
        <dbReference type="ARBA" id="ARBA00022617"/>
    </source>
</evidence>
<evidence type="ECO:0000259" key="6">
    <source>
        <dbReference type="PROSITE" id="PS51007"/>
    </source>
</evidence>
<keyword evidence="3 4" id="KW-0408">Iron</keyword>
<comment type="caution">
    <text evidence="8">The sequence shown here is derived from an EMBL/GenBank/DDBJ whole genome shotgun (WGS) entry which is preliminary data.</text>
</comment>
<evidence type="ECO:0000256" key="3">
    <source>
        <dbReference type="ARBA" id="ARBA00023004"/>
    </source>
</evidence>
<dbReference type="Gene3D" id="1.10.760.10">
    <property type="entry name" value="Cytochrome c-like domain"/>
    <property type="match status" value="1"/>
</dbReference>
<dbReference type="InterPro" id="IPR013039">
    <property type="entry name" value="DUF1588"/>
</dbReference>
<dbReference type="SMART" id="SM00758">
    <property type="entry name" value="PA14"/>
    <property type="match status" value="1"/>
</dbReference>
<proteinExistence type="predicted"/>
<dbReference type="InterPro" id="IPR011658">
    <property type="entry name" value="PA14_dom"/>
</dbReference>
<dbReference type="InterPro" id="IPR013043">
    <property type="entry name" value="DUF1595"/>
</dbReference>
<dbReference type="InterPro" id="IPR036909">
    <property type="entry name" value="Cyt_c-like_dom_sf"/>
</dbReference>
<evidence type="ECO:0000259" key="7">
    <source>
        <dbReference type="PROSITE" id="PS51820"/>
    </source>
</evidence>
<evidence type="ECO:0000256" key="2">
    <source>
        <dbReference type="ARBA" id="ARBA00022723"/>
    </source>
</evidence>
<dbReference type="SUPFAM" id="SSF56988">
    <property type="entry name" value="Anthrax protective antigen"/>
    <property type="match status" value="1"/>
</dbReference>
<dbReference type="Pfam" id="PF07631">
    <property type="entry name" value="PSD4"/>
    <property type="match status" value="1"/>
</dbReference>
<dbReference type="Pfam" id="PF13442">
    <property type="entry name" value="Cytochrome_CBB3"/>
    <property type="match status" value="1"/>
</dbReference>
<feature type="chain" id="PRO_5046979722" evidence="5">
    <location>
        <begin position="19"/>
        <end position="772"/>
    </location>
</feature>
<evidence type="ECO:0000313" key="8">
    <source>
        <dbReference type="EMBL" id="MCW1915537.1"/>
    </source>
</evidence>
<dbReference type="Gene3D" id="3.90.182.10">
    <property type="entry name" value="Toxin - Anthrax Protective Antigen,domain 1"/>
    <property type="match status" value="1"/>
</dbReference>
<gene>
    <name evidence="8" type="ORF">OJ996_18265</name>
</gene>
<dbReference type="InterPro" id="IPR013042">
    <property type="entry name" value="DUF1592"/>
</dbReference>
<sequence length="772" mass="86295">MRILSYHLLLGFSGALLAQEVPPTGDAIYSQHCASCHGKNGEGVEDECDEPLHGERSLVSLAKYIDKRMPEDDPDILDAEQSRKVAEYIYGSFYSPEARAKTGTPPKMAVARLTNRQYRESVADLLGSFGKITVPGEGRGLKAQYFQSDGMNKKARKVLDREDQRLDFEFGEGAPVEGITPDQFSIAWDGSLIAPATGWYEFRLSTPNGARVYLNGERQEGDGNFRDDSSAKRQTTLIDSWVSSGAEVRVQTARIFLLGGRSYPFRLDYFKFQEKRGMVKLEWKQPRADWAVLEAPYLSPAEAAHVTIVDTAFPPDDASEGYERGTEVSKAWHEAVTASAIDVSNSVVARLQRLSGAKDDAPDRVQKLKDFCATFTERAFRRPLDEELRQTYVERAFAEGVAPDQAVKRAVILVLTSPRFLYPELGKSKDDFTVASRLALGLWDSLPDQALADAAKSGQLRNADQLKAQAQRMIADPRAKAKTNEFFQRWLKLDSEADLQKDAEDYPGFDAPLVADLRRSLELFVERVIWSEKSDYRELLEADYLLLNERLAKFYNLPMPEGGGFQPVKVDPAQRAGVLTHPYLLARLAHHDSTSPIHRGVFLTRNVLGGLLKPPPEAIAFEDHKFDPKMTMREKVAEMTRNANCMTCHETINPLGFSLENFDAVGRFRTSEKDRPIDPIVDYVSQDGEQLKLHGPRDLANHAANSEAARRGFIRQLFQYGLKQNPPAYGLDTLSKLDVAFNASGRNVRQLLVEMNAFAASHGVSHPDQASR</sequence>
<keyword evidence="2 4" id="KW-0479">Metal-binding</keyword>
<dbReference type="InterPro" id="IPR037524">
    <property type="entry name" value="PA14/GLEYA"/>
</dbReference>
<name>A0ABT3G6R7_9BACT</name>
<feature type="signal peptide" evidence="5">
    <location>
        <begin position="1"/>
        <end position="18"/>
    </location>
</feature>
<evidence type="ECO:0000256" key="5">
    <source>
        <dbReference type="SAM" id="SignalP"/>
    </source>
</evidence>
<dbReference type="InterPro" id="IPR009056">
    <property type="entry name" value="Cyt_c-like_dom"/>
</dbReference>
<accession>A0ABT3G6R7</accession>
<dbReference type="EMBL" id="JAPDDR010000009">
    <property type="protein sequence ID" value="MCW1915537.1"/>
    <property type="molecule type" value="Genomic_DNA"/>
</dbReference>
<protein>
    <submittedName>
        <fullName evidence="8">DUF1592 domain-containing protein</fullName>
    </submittedName>
</protein>
<dbReference type="RefSeq" id="WP_264515088.1">
    <property type="nucleotide sequence ID" value="NZ_JAPDDR010000009.1"/>
</dbReference>
<reference evidence="8" key="1">
    <citation type="submission" date="2022-10" db="EMBL/GenBank/DDBJ databases">
        <title>Luteolibacter sp. GHJ8, whole genome shotgun sequencing project.</title>
        <authorList>
            <person name="Zhao G."/>
            <person name="Shen L."/>
        </authorList>
    </citation>
    <scope>NUCLEOTIDE SEQUENCE</scope>
    <source>
        <strain evidence="8">GHJ8</strain>
    </source>
</reference>
<dbReference type="PROSITE" id="PS51820">
    <property type="entry name" value="PA14"/>
    <property type="match status" value="1"/>
</dbReference>
<dbReference type="SUPFAM" id="SSF46626">
    <property type="entry name" value="Cytochrome c"/>
    <property type="match status" value="1"/>
</dbReference>
<feature type="domain" description="PA14" evidence="7">
    <location>
        <begin position="136"/>
        <end position="298"/>
    </location>
</feature>
<keyword evidence="9" id="KW-1185">Reference proteome</keyword>
<dbReference type="Proteomes" id="UP001165653">
    <property type="component" value="Unassembled WGS sequence"/>
</dbReference>
<dbReference type="Pfam" id="PF07637">
    <property type="entry name" value="PSD5"/>
    <property type="match status" value="1"/>
</dbReference>
<evidence type="ECO:0000256" key="4">
    <source>
        <dbReference type="PROSITE-ProRule" id="PRU00433"/>
    </source>
</evidence>